<keyword evidence="15 17" id="KW-0961">Cell wall biogenesis/degradation</keyword>
<dbReference type="Gene3D" id="3.90.78.10">
    <property type="entry name" value="UDP-N-acetylenolpyruvoylglucosamine reductase, C-terminal domain"/>
    <property type="match status" value="1"/>
</dbReference>
<evidence type="ECO:0000256" key="8">
    <source>
        <dbReference type="ARBA" id="ARBA00022630"/>
    </source>
</evidence>
<dbReference type="GO" id="GO:0008360">
    <property type="term" value="P:regulation of cell shape"/>
    <property type="evidence" value="ECO:0007669"/>
    <property type="project" value="UniProtKB-KW"/>
</dbReference>
<evidence type="ECO:0000256" key="10">
    <source>
        <dbReference type="ARBA" id="ARBA00022857"/>
    </source>
</evidence>
<dbReference type="InterPro" id="IPR016169">
    <property type="entry name" value="FAD-bd_PCMH_sub2"/>
</dbReference>
<feature type="active site" description="Proton donor" evidence="17">
    <location>
        <position position="266"/>
    </location>
</feature>
<evidence type="ECO:0000256" key="9">
    <source>
        <dbReference type="ARBA" id="ARBA00022827"/>
    </source>
</evidence>
<proteinExistence type="inferred from homology"/>
<dbReference type="InterPro" id="IPR016167">
    <property type="entry name" value="FAD-bd_PCMH_sub1"/>
</dbReference>
<comment type="caution">
    <text evidence="19">The sequence shown here is derived from an EMBL/GenBank/DDBJ whole genome shotgun (WGS) entry which is preliminary data.</text>
</comment>
<dbReference type="SUPFAM" id="SSF56176">
    <property type="entry name" value="FAD-binding/transporter-associated domain-like"/>
    <property type="match status" value="1"/>
</dbReference>
<evidence type="ECO:0000256" key="15">
    <source>
        <dbReference type="ARBA" id="ARBA00023316"/>
    </source>
</evidence>
<keyword evidence="8 17" id="KW-0285">Flavoprotein</keyword>
<dbReference type="InterPro" id="IPR006094">
    <property type="entry name" value="Oxid_FAD_bind_N"/>
</dbReference>
<evidence type="ECO:0000256" key="6">
    <source>
        <dbReference type="ARBA" id="ARBA00022490"/>
    </source>
</evidence>
<comment type="pathway">
    <text evidence="4 17">Cell wall biogenesis; peptidoglycan biosynthesis.</text>
</comment>
<dbReference type="GO" id="GO:0051301">
    <property type="term" value="P:cell division"/>
    <property type="evidence" value="ECO:0007669"/>
    <property type="project" value="UniProtKB-KW"/>
</dbReference>
<dbReference type="NCBIfam" id="NF010478">
    <property type="entry name" value="PRK13903.1"/>
    <property type="match status" value="1"/>
</dbReference>
<evidence type="ECO:0000256" key="14">
    <source>
        <dbReference type="ARBA" id="ARBA00023306"/>
    </source>
</evidence>
<dbReference type="GO" id="GO:0071555">
    <property type="term" value="P:cell wall organization"/>
    <property type="evidence" value="ECO:0007669"/>
    <property type="project" value="UniProtKB-KW"/>
</dbReference>
<feature type="domain" description="FAD-binding PCMH-type" evidence="18">
    <location>
        <begin position="13"/>
        <end position="205"/>
    </location>
</feature>
<keyword evidence="11 17" id="KW-0133">Cell shape</keyword>
<keyword evidence="14 17" id="KW-0131">Cell cycle</keyword>
<dbReference type="HAMAP" id="MF_00037">
    <property type="entry name" value="MurB"/>
    <property type="match status" value="1"/>
</dbReference>
<dbReference type="PANTHER" id="PTHR21071:SF4">
    <property type="entry name" value="UDP-N-ACETYLENOLPYRUVOYLGLUCOSAMINE REDUCTASE"/>
    <property type="match status" value="1"/>
</dbReference>
<reference evidence="19 20" key="1">
    <citation type="submission" date="2018-09" db="EMBL/GenBank/DDBJ databases">
        <title>Optimization and identification of Corynebacterium falsenii FN1-14 from fish paste.</title>
        <authorList>
            <person name="Daroonpunt R."/>
            <person name="Tanasupawat S."/>
        </authorList>
    </citation>
    <scope>NUCLEOTIDE SEQUENCE [LARGE SCALE GENOMIC DNA]</scope>
    <source>
        <strain evidence="19 20">FN1-14</strain>
    </source>
</reference>
<dbReference type="GO" id="GO:0008762">
    <property type="term" value="F:UDP-N-acetylmuramate dehydrogenase activity"/>
    <property type="evidence" value="ECO:0007669"/>
    <property type="project" value="UniProtKB-UniRule"/>
</dbReference>
<keyword evidence="10 17" id="KW-0521">NADP</keyword>
<dbReference type="STRING" id="1451189.CFAL_10695"/>
<comment type="function">
    <text evidence="2 17">Cell wall formation.</text>
</comment>
<evidence type="ECO:0000256" key="4">
    <source>
        <dbReference type="ARBA" id="ARBA00004752"/>
    </source>
</evidence>
<dbReference type="AlphaFoldDB" id="A0A418Q573"/>
<evidence type="ECO:0000256" key="16">
    <source>
        <dbReference type="ARBA" id="ARBA00048914"/>
    </source>
</evidence>
<dbReference type="InterPro" id="IPR036318">
    <property type="entry name" value="FAD-bd_PCMH-like_sf"/>
</dbReference>
<keyword evidence="9 17" id="KW-0274">FAD</keyword>
<accession>A0A418Q573</accession>
<comment type="similarity">
    <text evidence="5 17">Belongs to the MurB family.</text>
</comment>
<dbReference type="InterPro" id="IPR036635">
    <property type="entry name" value="MurB_C_sf"/>
</dbReference>
<gene>
    <name evidence="17" type="primary">murB</name>
    <name evidence="19" type="ORF">D3M95_09955</name>
</gene>
<dbReference type="EMBL" id="QXJK01000013">
    <property type="protein sequence ID" value="RIX33702.1"/>
    <property type="molecule type" value="Genomic_DNA"/>
</dbReference>
<dbReference type="EC" id="1.3.1.98" evidence="17"/>
<dbReference type="GO" id="GO:0009252">
    <property type="term" value="P:peptidoglycan biosynthetic process"/>
    <property type="evidence" value="ECO:0007669"/>
    <property type="project" value="UniProtKB-UniRule"/>
</dbReference>
<dbReference type="GO" id="GO:0071949">
    <property type="term" value="F:FAD binding"/>
    <property type="evidence" value="ECO:0007669"/>
    <property type="project" value="InterPro"/>
</dbReference>
<keyword evidence="6 17" id="KW-0963">Cytoplasm</keyword>
<dbReference type="UniPathway" id="UPA00219"/>
<evidence type="ECO:0000256" key="7">
    <source>
        <dbReference type="ARBA" id="ARBA00022618"/>
    </source>
</evidence>
<dbReference type="RefSeq" id="WP_119665221.1">
    <property type="nucleotide sequence ID" value="NZ_QXJK01000013.1"/>
</dbReference>
<dbReference type="Pfam" id="PF01565">
    <property type="entry name" value="FAD_binding_4"/>
    <property type="match status" value="2"/>
</dbReference>
<comment type="subcellular location">
    <subcellularLocation>
        <location evidence="3 17">Cytoplasm</location>
    </subcellularLocation>
</comment>
<dbReference type="InterPro" id="IPR016166">
    <property type="entry name" value="FAD-bd_PCMH"/>
</dbReference>
<protein>
    <recommendedName>
        <fullName evidence="17">UDP-N-acetylenolpyruvoylglucosamine reductase</fullName>
        <ecNumber evidence="17">1.3.1.98</ecNumber>
    </recommendedName>
    <alternativeName>
        <fullName evidence="17">UDP-N-acetylmuramate dehydrogenase</fullName>
    </alternativeName>
</protein>
<dbReference type="Proteomes" id="UP000285278">
    <property type="component" value="Unassembled WGS sequence"/>
</dbReference>
<comment type="catalytic activity">
    <reaction evidence="16 17">
        <text>UDP-N-acetyl-alpha-D-muramate + NADP(+) = UDP-N-acetyl-3-O-(1-carboxyvinyl)-alpha-D-glucosamine + NADPH + H(+)</text>
        <dbReference type="Rhea" id="RHEA:12248"/>
        <dbReference type="ChEBI" id="CHEBI:15378"/>
        <dbReference type="ChEBI" id="CHEBI:57783"/>
        <dbReference type="ChEBI" id="CHEBI:58349"/>
        <dbReference type="ChEBI" id="CHEBI:68483"/>
        <dbReference type="ChEBI" id="CHEBI:70757"/>
        <dbReference type="EC" id="1.3.1.98"/>
    </reaction>
</comment>
<dbReference type="PROSITE" id="PS51387">
    <property type="entry name" value="FAD_PCMH"/>
    <property type="match status" value="1"/>
</dbReference>
<evidence type="ECO:0000313" key="19">
    <source>
        <dbReference type="EMBL" id="RIX33702.1"/>
    </source>
</evidence>
<evidence type="ECO:0000256" key="1">
    <source>
        <dbReference type="ARBA" id="ARBA00001974"/>
    </source>
</evidence>
<keyword evidence="12 17" id="KW-0573">Peptidoglycan synthesis</keyword>
<organism evidence="19 20">
    <name type="scientific">Corynebacterium falsenii</name>
    <dbReference type="NCBI Taxonomy" id="108486"/>
    <lineage>
        <taxon>Bacteria</taxon>
        <taxon>Bacillati</taxon>
        <taxon>Actinomycetota</taxon>
        <taxon>Actinomycetes</taxon>
        <taxon>Mycobacteriales</taxon>
        <taxon>Corynebacteriaceae</taxon>
        <taxon>Corynebacterium</taxon>
    </lineage>
</organism>
<dbReference type="GO" id="GO:0005829">
    <property type="term" value="C:cytosol"/>
    <property type="evidence" value="ECO:0007669"/>
    <property type="project" value="TreeGrafter"/>
</dbReference>
<evidence type="ECO:0000256" key="13">
    <source>
        <dbReference type="ARBA" id="ARBA00023002"/>
    </source>
</evidence>
<evidence type="ECO:0000259" key="18">
    <source>
        <dbReference type="PROSITE" id="PS51387"/>
    </source>
</evidence>
<sequence>MHCSFAELTTLRIGGTPAGVVACNTPDALRSVVSYLDANSQPLLVVGGGSNLVVGDGDEVRDLVVVWANADVEADQVDGTAEDTAKDTAEDDVQDIEIDPDTGVVRAFAGVTWDDLVEVTVAVGLGGLECLSGIPGSVGATPVQNVGAYGAEVSQTLKRVQLYDRSTGAVDWVEPDALDLGYRYSNLKFTNRAVVLAVEFQLSTDGLSVPLRFGELARRLGVDEKEAAKGPVRRPVAQVREAVLALRAGKGMVLNADDHDTWSAGSFFTNPIVTGAQARDAVIAAVREKCGSTEAESMPVYAAGVSAVADQSATDGSDGAGEPGDASDLAEQQRYKFSAAWLIERAGFSKGWHVPGNSAASLSTKHTLALTNRGSATSEDIVELARAVRAGVQEAFGVTLEPEPIWIGADI</sequence>
<evidence type="ECO:0000256" key="12">
    <source>
        <dbReference type="ARBA" id="ARBA00022984"/>
    </source>
</evidence>
<dbReference type="InterPro" id="IPR011601">
    <property type="entry name" value="MurB_C"/>
</dbReference>
<dbReference type="Gene3D" id="3.30.465.10">
    <property type="match status" value="1"/>
</dbReference>
<evidence type="ECO:0000256" key="5">
    <source>
        <dbReference type="ARBA" id="ARBA00010485"/>
    </source>
</evidence>
<dbReference type="Pfam" id="PF02873">
    <property type="entry name" value="MurB_C"/>
    <property type="match status" value="1"/>
</dbReference>
<evidence type="ECO:0000256" key="17">
    <source>
        <dbReference type="HAMAP-Rule" id="MF_00037"/>
    </source>
</evidence>
<evidence type="ECO:0000256" key="2">
    <source>
        <dbReference type="ARBA" id="ARBA00003921"/>
    </source>
</evidence>
<dbReference type="OrthoDB" id="9804753at2"/>
<name>A0A418Q573_9CORY</name>
<dbReference type="SUPFAM" id="SSF56194">
    <property type="entry name" value="Uridine diphospho-N-Acetylenolpyruvylglucosamine reductase, MurB, C-terminal domain"/>
    <property type="match status" value="1"/>
</dbReference>
<feature type="active site" evidence="17">
    <location>
        <position position="403"/>
    </location>
</feature>
<feature type="active site" evidence="17">
    <location>
        <position position="183"/>
    </location>
</feature>
<evidence type="ECO:0000256" key="3">
    <source>
        <dbReference type="ARBA" id="ARBA00004496"/>
    </source>
</evidence>
<dbReference type="InterPro" id="IPR003170">
    <property type="entry name" value="MurB"/>
</dbReference>
<evidence type="ECO:0000256" key="11">
    <source>
        <dbReference type="ARBA" id="ARBA00022960"/>
    </source>
</evidence>
<evidence type="ECO:0000313" key="20">
    <source>
        <dbReference type="Proteomes" id="UP000285278"/>
    </source>
</evidence>
<keyword evidence="20" id="KW-1185">Reference proteome</keyword>
<comment type="cofactor">
    <cofactor evidence="1 17">
        <name>FAD</name>
        <dbReference type="ChEBI" id="CHEBI:57692"/>
    </cofactor>
</comment>
<keyword evidence="13 17" id="KW-0560">Oxidoreductase</keyword>
<dbReference type="Gene3D" id="3.30.43.10">
    <property type="entry name" value="Uridine Diphospho-n-acetylenolpyruvylglucosamine Reductase, domain 2"/>
    <property type="match status" value="1"/>
</dbReference>
<dbReference type="PANTHER" id="PTHR21071">
    <property type="entry name" value="UDP-N-ACETYLENOLPYRUVOYLGLUCOSAMINE REDUCTASE"/>
    <property type="match status" value="1"/>
</dbReference>
<keyword evidence="7 17" id="KW-0132">Cell division</keyword>